<dbReference type="Pfam" id="PF09697">
    <property type="entry name" value="Porph_ging"/>
    <property type="match status" value="1"/>
</dbReference>
<keyword evidence="2" id="KW-1185">Reference proteome</keyword>
<dbReference type="NCBIfam" id="TIGR01200">
    <property type="entry name" value="GLPGLI"/>
    <property type="match status" value="1"/>
</dbReference>
<evidence type="ECO:0000313" key="1">
    <source>
        <dbReference type="EMBL" id="EMY80631.1"/>
    </source>
</evidence>
<reference evidence="1 2" key="1">
    <citation type="journal article" date="2014" name="Genome Biol. Evol.">
        <title>Extensive gene acquisition in the extremely psychrophilic bacterial species Psychroflexus torquis and the link to sea-ice ecosystem specialism.</title>
        <authorList>
            <person name="Feng S."/>
            <person name="Powell S.M."/>
            <person name="Wilson R."/>
            <person name="Bowman J.P."/>
        </authorList>
    </citation>
    <scope>NUCLEOTIDE SEQUENCE [LARGE SCALE GENOMIC DNA]</scope>
    <source>
        <strain evidence="1 2">ACAM 44</strain>
    </source>
</reference>
<gene>
    <name evidence="1" type="ORF">pgond44_10809</name>
</gene>
<dbReference type="EMBL" id="APLF01000010">
    <property type="protein sequence ID" value="EMY80631.1"/>
    <property type="molecule type" value="Genomic_DNA"/>
</dbReference>
<dbReference type="STRING" id="1189619.pgond44_10809"/>
<comment type="caution">
    <text evidence="1">The sequence shown here is derived from an EMBL/GenBank/DDBJ whole genome shotgun (WGS) entry which is preliminary data.</text>
</comment>
<dbReference type="AlphaFoldDB" id="N1WK67"/>
<organism evidence="1 2">
    <name type="scientific">Psychroflexus gondwanensis ACAM 44</name>
    <dbReference type="NCBI Taxonomy" id="1189619"/>
    <lineage>
        <taxon>Bacteria</taxon>
        <taxon>Pseudomonadati</taxon>
        <taxon>Bacteroidota</taxon>
        <taxon>Flavobacteriia</taxon>
        <taxon>Flavobacteriales</taxon>
        <taxon>Flavobacteriaceae</taxon>
        <taxon>Psychroflexus</taxon>
    </lineage>
</organism>
<dbReference type="InterPro" id="IPR005901">
    <property type="entry name" value="GLPGLI"/>
</dbReference>
<proteinExistence type="predicted"/>
<dbReference type="RefSeq" id="WP_003441527.1">
    <property type="nucleotide sequence ID" value="NZ_APLF01000010.1"/>
</dbReference>
<name>N1WK67_9FLAO</name>
<evidence type="ECO:0008006" key="3">
    <source>
        <dbReference type="Google" id="ProtNLM"/>
    </source>
</evidence>
<accession>N1WK67</accession>
<dbReference type="Proteomes" id="UP000012317">
    <property type="component" value="Unassembled WGS sequence"/>
</dbReference>
<protein>
    <recommendedName>
        <fullName evidence="3">GLPGLI family protein</fullName>
    </recommendedName>
</protein>
<sequence length="258" mass="29870">MKSILSNILIIFPFFVFGQNTIMAEYLHTSETSNAKMSKRIVLYASNEKAKQVHFKSQLNEENEYGASLKEDGSISIIEKPSDFNNVWYYKASTKDIVKSVVNSNTNYIVYDTGLDYDWEITDEVDSVGNYQVIKATTYFRGRALIAWFAPAIPISFGPWKINGLPGLILKMYDEDRKFTWTVTKLNLNAELTEDSLEPQISDEAKEMTYQEGLNMSRKAYDEKQKRINTKLGGRGGNFRTVRHRDQDLERKYEWEEN</sequence>
<evidence type="ECO:0000313" key="2">
    <source>
        <dbReference type="Proteomes" id="UP000012317"/>
    </source>
</evidence>